<dbReference type="Proteomes" id="UP000319004">
    <property type="component" value="Chromosome"/>
</dbReference>
<dbReference type="EMBL" id="CP037423">
    <property type="protein sequence ID" value="QDV46796.1"/>
    <property type="molecule type" value="Genomic_DNA"/>
</dbReference>
<evidence type="ECO:0000313" key="1">
    <source>
        <dbReference type="EMBL" id="QDV46796.1"/>
    </source>
</evidence>
<gene>
    <name evidence="1" type="ORF">Enr13x_67050</name>
</gene>
<organism evidence="1 2">
    <name type="scientific">Stieleria neptunia</name>
    <dbReference type="NCBI Taxonomy" id="2527979"/>
    <lineage>
        <taxon>Bacteria</taxon>
        <taxon>Pseudomonadati</taxon>
        <taxon>Planctomycetota</taxon>
        <taxon>Planctomycetia</taxon>
        <taxon>Pirellulales</taxon>
        <taxon>Pirellulaceae</taxon>
        <taxon>Stieleria</taxon>
    </lineage>
</organism>
<reference evidence="1 2" key="1">
    <citation type="submission" date="2019-03" db="EMBL/GenBank/DDBJ databases">
        <title>Deep-cultivation of Planctomycetes and their phenomic and genomic characterization uncovers novel biology.</title>
        <authorList>
            <person name="Wiegand S."/>
            <person name="Jogler M."/>
            <person name="Boedeker C."/>
            <person name="Pinto D."/>
            <person name="Vollmers J."/>
            <person name="Rivas-Marin E."/>
            <person name="Kohn T."/>
            <person name="Peeters S.H."/>
            <person name="Heuer A."/>
            <person name="Rast P."/>
            <person name="Oberbeckmann S."/>
            <person name="Bunk B."/>
            <person name="Jeske O."/>
            <person name="Meyerdierks A."/>
            <person name="Storesund J.E."/>
            <person name="Kallscheuer N."/>
            <person name="Luecker S."/>
            <person name="Lage O.M."/>
            <person name="Pohl T."/>
            <person name="Merkel B.J."/>
            <person name="Hornburger P."/>
            <person name="Mueller R.-W."/>
            <person name="Bruemmer F."/>
            <person name="Labrenz M."/>
            <person name="Spormann A.M."/>
            <person name="Op den Camp H."/>
            <person name="Overmann J."/>
            <person name="Amann R."/>
            <person name="Jetten M.S.M."/>
            <person name="Mascher T."/>
            <person name="Medema M.H."/>
            <person name="Devos D.P."/>
            <person name="Kaster A.-K."/>
            <person name="Ovreas L."/>
            <person name="Rohde M."/>
            <person name="Galperin M.Y."/>
            <person name="Jogler C."/>
        </authorList>
    </citation>
    <scope>NUCLEOTIDE SEQUENCE [LARGE SCALE GENOMIC DNA]</scope>
    <source>
        <strain evidence="1 2">Enr13</strain>
    </source>
</reference>
<protein>
    <submittedName>
        <fullName evidence="1">Uncharacterized protein</fullName>
    </submittedName>
</protein>
<name>A0A518I166_9BACT</name>
<accession>A0A518I166</accession>
<proteinExistence type="predicted"/>
<dbReference type="AlphaFoldDB" id="A0A518I166"/>
<dbReference type="KEGG" id="snep:Enr13x_67050"/>
<keyword evidence="2" id="KW-1185">Reference proteome</keyword>
<evidence type="ECO:0000313" key="2">
    <source>
        <dbReference type="Proteomes" id="UP000319004"/>
    </source>
</evidence>
<sequence length="88" mass="9628">MPCSKQQLQPTTRSLGRLLLKGLRFRRGGGCGGRLVGMRSMPESQAGSLRHFRKLEAYATLFGGQVADGEHAVDVSQGLQRRLFDVAI</sequence>